<dbReference type="GO" id="GO:0007155">
    <property type="term" value="P:cell adhesion"/>
    <property type="evidence" value="ECO:0007669"/>
    <property type="project" value="InterPro"/>
</dbReference>
<dbReference type="GO" id="GO:0005509">
    <property type="term" value="F:calcium ion binding"/>
    <property type="evidence" value="ECO:0007669"/>
    <property type="project" value="InterPro"/>
</dbReference>
<keyword evidence="2" id="KW-0106">Calcium</keyword>
<keyword evidence="1" id="KW-0732">Signal</keyword>
<dbReference type="InterPro" id="IPR028974">
    <property type="entry name" value="TSP_type-3_rpt"/>
</dbReference>
<dbReference type="SUPFAM" id="SSF103647">
    <property type="entry name" value="TSP type-3 repeat"/>
    <property type="match status" value="2"/>
</dbReference>
<dbReference type="EMBL" id="VHSG01000007">
    <property type="protein sequence ID" value="TQV82722.1"/>
    <property type="molecule type" value="Genomic_DNA"/>
</dbReference>
<evidence type="ECO:0000256" key="3">
    <source>
        <dbReference type="SAM" id="MobiDB-lite"/>
    </source>
</evidence>
<protein>
    <submittedName>
        <fullName evidence="4">Uncharacterized protein</fullName>
    </submittedName>
</protein>
<dbReference type="Proteomes" id="UP000319732">
    <property type="component" value="Unassembled WGS sequence"/>
</dbReference>
<feature type="compositionally biased region" description="Acidic residues" evidence="3">
    <location>
        <begin position="322"/>
        <end position="338"/>
    </location>
</feature>
<accession>A0A545TZT7</accession>
<dbReference type="AlphaFoldDB" id="A0A545TZT7"/>
<dbReference type="PANTHER" id="PTHR10199">
    <property type="entry name" value="THROMBOSPONDIN"/>
    <property type="match status" value="1"/>
</dbReference>
<evidence type="ECO:0000313" key="4">
    <source>
        <dbReference type="EMBL" id="TQV82722.1"/>
    </source>
</evidence>
<proteinExistence type="predicted"/>
<dbReference type="Gene3D" id="4.10.1080.10">
    <property type="entry name" value="TSP type-3 repeat"/>
    <property type="match status" value="2"/>
</dbReference>
<dbReference type="PANTHER" id="PTHR10199:SF100">
    <property type="entry name" value="THROMBOSPONDIN, ISOFORM A"/>
    <property type="match status" value="1"/>
</dbReference>
<feature type="region of interest" description="Disordered" evidence="3">
    <location>
        <begin position="234"/>
        <end position="354"/>
    </location>
</feature>
<comment type="caution">
    <text evidence="4">The sequence shown here is derived from an EMBL/GenBank/DDBJ whole genome shotgun (WGS) entry which is preliminary data.</text>
</comment>
<dbReference type="InterPro" id="IPR003367">
    <property type="entry name" value="Thrombospondin_3-like_rpt"/>
</dbReference>
<reference evidence="4 5" key="1">
    <citation type="submission" date="2019-06" db="EMBL/GenBank/DDBJ databases">
        <title>Whole genome sequence for Cellvibrionaceae sp. R142.</title>
        <authorList>
            <person name="Wang G."/>
        </authorList>
    </citation>
    <scope>NUCLEOTIDE SEQUENCE [LARGE SCALE GENOMIC DNA]</scope>
    <source>
        <strain evidence="4 5">R142</strain>
    </source>
</reference>
<gene>
    <name evidence="4" type="ORF">FKG94_06780</name>
</gene>
<evidence type="ECO:0000313" key="5">
    <source>
        <dbReference type="Proteomes" id="UP000319732"/>
    </source>
</evidence>
<evidence type="ECO:0000256" key="2">
    <source>
        <dbReference type="ARBA" id="ARBA00022837"/>
    </source>
</evidence>
<evidence type="ECO:0000256" key="1">
    <source>
        <dbReference type="ARBA" id="ARBA00022729"/>
    </source>
</evidence>
<dbReference type="OrthoDB" id="6197493at2"/>
<keyword evidence="5" id="KW-1185">Reference proteome</keyword>
<name>A0A545TZT7_9GAMM</name>
<dbReference type="Pfam" id="PF02412">
    <property type="entry name" value="TSP_3"/>
    <property type="match status" value="2"/>
</dbReference>
<organism evidence="4 5">
    <name type="scientific">Exilibacterium tricleocarpae</name>
    <dbReference type="NCBI Taxonomy" id="2591008"/>
    <lineage>
        <taxon>Bacteria</taxon>
        <taxon>Pseudomonadati</taxon>
        <taxon>Pseudomonadota</taxon>
        <taxon>Gammaproteobacteria</taxon>
        <taxon>Cellvibrionales</taxon>
        <taxon>Cellvibrionaceae</taxon>
        <taxon>Exilibacterium</taxon>
    </lineage>
</organism>
<sequence length="883" mass="91853">MAYLVREDWVEAGLTDPAASFAGAAAGALVVDAESQLDVYSIHCDLDDFADTGLACPNWLAVGWEDPVAENPPVLATALADMIFAADAVMTAFYQGVVVAQSFGGFGEVRAFLRGSDTTGAEDSSGDVTFYFHDLQGNVSIINDIEGRPVTSTWTVTDPRDNNTDLVLIFDLPEPIERHYDSRERDGAVFLAVVADSVDGGNYLRSGELIRAGQRFSAAGFNVPALEEIRNNFDYEPPPVIASGDADGDGVPDAQDAFPDDPREQFDSDGDGVGDNADAFPANPEEQLDSDGDGVGDNADAFPTNPEEQLDSDGDGIGNNADSDDDNDGVPDDEDADPLDPTVGAEDRDGDGIADAGDNCLVVANADQLDSDGDGLGDACSGTVPDMSGTWLVNITAAAGSLQLIDSGTDCVPANDETLLAQVDMQGTQVFLRERDDESAGDFLYGVMDANGGFTLTDGRNFNAGDGNFNSATRTFSFTFTEVESSADGVVACNGSGSVAAALPAAVNEQTAASGGITWFDGDSFDSDGDGVGDDFEFEYGTLADGVPEVINGWDFDSGAWVDISTEGAGAEGYINDNGIGFADDRLIIATYLDAGEVAVVQPTSGGVAASFETDYVDLEAFAIDGVALRVLLDESFEQGIGAGAGFSSGAQLYLATIVAQQDAYSFSCDNGFYPDFYPGLNNGAGDWFETNLDCDNIVAVAHVEASPGSGNFEPVPATSLDDIVNTPAELASAPAGAIWLGGGADAGGGFDLQAYFVSDDGTAGGANLEVVYIRQPHGSATNQEAGRGASSSSTLGGISILEFTVPEDIAAAAYLDPEAVSRFVFEESELDGSRYVRAGEKIRAGTTRQQALLFNSIARDDIVNAFDPAPVTPEPTNPPPEP</sequence>